<evidence type="ECO:0000313" key="3">
    <source>
        <dbReference type="Proteomes" id="UP000295351"/>
    </source>
</evidence>
<evidence type="ECO:0000313" key="2">
    <source>
        <dbReference type="EMBL" id="TCN31633.1"/>
    </source>
</evidence>
<evidence type="ECO:0000256" key="1">
    <source>
        <dbReference type="SAM" id="Coils"/>
    </source>
</evidence>
<accession>A0A4R2BX82</accession>
<name>A0A4R2BX82_SHIGR</name>
<organism evidence="2 3">
    <name type="scientific">Shinella granuli</name>
    <dbReference type="NCBI Taxonomy" id="323621"/>
    <lineage>
        <taxon>Bacteria</taxon>
        <taxon>Pseudomonadati</taxon>
        <taxon>Pseudomonadota</taxon>
        <taxon>Alphaproteobacteria</taxon>
        <taxon>Hyphomicrobiales</taxon>
        <taxon>Rhizobiaceae</taxon>
        <taxon>Shinella</taxon>
    </lineage>
</organism>
<proteinExistence type="predicted"/>
<keyword evidence="1" id="KW-0175">Coiled coil</keyword>
<dbReference type="AlphaFoldDB" id="A0A4R2BX82"/>
<sequence>MKGIPLGKLINKILGKSSSADLAAAITKAQAELAAAEAAVADAEAQYDANLLTADKKSLRAFLDAKTEAGIDVDQARARIHRLERDHEAAIEAEAESERQVAYDRAKELTAIARKKLGDYERAAMQIRGVLRAIAEADVAVEAANENLPAGAARLGKAEDVRSSPNLYKEVTKEEIVELWAYIGDQRTPVEHQHRVRVEHVGKRIRSRWSEDDFDEGGWEKGYYTTDGGGTIEVVKRRFVKRTFLPDDTGHFAAPLHQKVELPPAIVGGPVFFEPGSYHAPGLLAKLDQPLPPRRIRAERKPEVEYVLAPKETADAA</sequence>
<reference evidence="2 3" key="1">
    <citation type="submission" date="2019-03" db="EMBL/GenBank/DDBJ databases">
        <title>Genomic Encyclopedia of Type Strains, Phase IV (KMG-IV): sequencing the most valuable type-strain genomes for metagenomic binning, comparative biology and taxonomic classification.</title>
        <authorList>
            <person name="Goeker M."/>
        </authorList>
    </citation>
    <scope>NUCLEOTIDE SEQUENCE [LARGE SCALE GENOMIC DNA]</scope>
    <source>
        <strain evidence="2 3">DSM 18401</strain>
    </source>
</reference>
<feature type="coiled-coil region" evidence="1">
    <location>
        <begin position="19"/>
        <end position="100"/>
    </location>
</feature>
<keyword evidence="3" id="KW-1185">Reference proteome</keyword>
<gene>
    <name evidence="2" type="ORF">EV665_1529</name>
</gene>
<comment type="caution">
    <text evidence="2">The sequence shown here is derived from an EMBL/GenBank/DDBJ whole genome shotgun (WGS) entry which is preliminary data.</text>
</comment>
<protein>
    <submittedName>
        <fullName evidence="2">Uncharacterized protein</fullName>
    </submittedName>
</protein>
<dbReference type="EMBL" id="SLVX01000052">
    <property type="protein sequence ID" value="TCN31633.1"/>
    <property type="molecule type" value="Genomic_DNA"/>
</dbReference>
<dbReference type="Proteomes" id="UP000295351">
    <property type="component" value="Unassembled WGS sequence"/>
</dbReference>